<feature type="region of interest" description="Disordered" evidence="1">
    <location>
        <begin position="197"/>
        <end position="229"/>
    </location>
</feature>
<feature type="transmembrane region" description="Helical" evidence="2">
    <location>
        <begin position="169"/>
        <end position="193"/>
    </location>
</feature>
<organism evidence="3 4">
    <name type="scientific">Coniochaeta pulveracea</name>
    <dbReference type="NCBI Taxonomy" id="177199"/>
    <lineage>
        <taxon>Eukaryota</taxon>
        <taxon>Fungi</taxon>
        <taxon>Dikarya</taxon>
        <taxon>Ascomycota</taxon>
        <taxon>Pezizomycotina</taxon>
        <taxon>Sordariomycetes</taxon>
        <taxon>Sordariomycetidae</taxon>
        <taxon>Coniochaetales</taxon>
        <taxon>Coniochaetaceae</taxon>
        <taxon>Coniochaeta</taxon>
    </lineage>
</organism>
<evidence type="ECO:0000256" key="1">
    <source>
        <dbReference type="SAM" id="MobiDB-lite"/>
    </source>
</evidence>
<keyword evidence="2" id="KW-0812">Transmembrane</keyword>
<keyword evidence="4" id="KW-1185">Reference proteome</keyword>
<keyword evidence="2" id="KW-1133">Transmembrane helix</keyword>
<sequence length="300" mass="31793">MARFTTNRHDLQFTLAYSNRFGSFADVNEVSNFSNPQYTPTFKSVRTGVWEWTPENDDYTADGHFLFRDDGSGIFGLSSVFYIGNATSETSPSESSEPSSAETTSLSAAPESSTSGDPPISVVPISTSGPTSQNASGRSTSTVHSFTGAPFPTFVPTASPPSPPRPHSAASVIGGAVGGSLGGILLLLLIGILSRRKQTTQGGLRTEDSPTYNPDKPELGQAPGTPAELDSLGILTELPSPQDTRFSELTSHHPSTFIELGHENIEHTVQAKSSSVDDDPDQGRVEKHVHPAGSVYELPS</sequence>
<evidence type="ECO:0008006" key="5">
    <source>
        <dbReference type="Google" id="ProtNLM"/>
    </source>
</evidence>
<keyword evidence="2" id="KW-0472">Membrane</keyword>
<feature type="compositionally biased region" description="Low complexity" evidence="1">
    <location>
        <begin position="87"/>
        <end position="115"/>
    </location>
</feature>
<dbReference type="Proteomes" id="UP000275385">
    <property type="component" value="Unassembled WGS sequence"/>
</dbReference>
<feature type="region of interest" description="Disordered" evidence="1">
    <location>
        <begin position="87"/>
        <end position="168"/>
    </location>
</feature>
<dbReference type="EMBL" id="QVQW01000046">
    <property type="protein sequence ID" value="RKU43142.1"/>
    <property type="molecule type" value="Genomic_DNA"/>
</dbReference>
<evidence type="ECO:0000313" key="3">
    <source>
        <dbReference type="EMBL" id="RKU43142.1"/>
    </source>
</evidence>
<evidence type="ECO:0000256" key="2">
    <source>
        <dbReference type="SAM" id="Phobius"/>
    </source>
</evidence>
<name>A0A420Y5I3_9PEZI</name>
<accession>A0A420Y5I3</accession>
<gene>
    <name evidence="3" type="ORF">DL546_000979</name>
</gene>
<dbReference type="AlphaFoldDB" id="A0A420Y5I3"/>
<reference evidence="3 4" key="1">
    <citation type="submission" date="2018-08" db="EMBL/GenBank/DDBJ databases">
        <title>Draft genome of the lignicolous fungus Coniochaeta pulveracea.</title>
        <authorList>
            <person name="Borstlap C.J."/>
            <person name="De Witt R.N."/>
            <person name="Botha A."/>
            <person name="Volschenk H."/>
        </authorList>
    </citation>
    <scope>NUCLEOTIDE SEQUENCE [LARGE SCALE GENOMIC DNA]</scope>
    <source>
        <strain evidence="3 4">CAB683</strain>
    </source>
</reference>
<comment type="caution">
    <text evidence="3">The sequence shown here is derived from an EMBL/GenBank/DDBJ whole genome shotgun (WGS) entry which is preliminary data.</text>
</comment>
<protein>
    <recommendedName>
        <fullName evidence="5">Mid2 domain-containing protein</fullName>
    </recommendedName>
</protein>
<feature type="compositionally biased region" description="Polar residues" evidence="1">
    <location>
        <begin position="124"/>
        <end position="145"/>
    </location>
</feature>
<proteinExistence type="predicted"/>
<feature type="region of interest" description="Disordered" evidence="1">
    <location>
        <begin position="269"/>
        <end position="300"/>
    </location>
</feature>
<evidence type="ECO:0000313" key="4">
    <source>
        <dbReference type="Proteomes" id="UP000275385"/>
    </source>
</evidence>